<comment type="caution">
    <text evidence="1">The sequence shown here is derived from an EMBL/GenBank/DDBJ whole genome shotgun (WGS) entry which is preliminary data.</text>
</comment>
<reference evidence="2" key="1">
    <citation type="journal article" date="2014" name="Int. J. Syst. Evol. Microbiol.">
        <title>Complete genome of a new Firmicutes species belonging to the dominant human colonic microbiota ('Ruminococcus bicirculans') reveals two chromosomes and a selective capacity to utilize plant glucans.</title>
        <authorList>
            <consortium name="NISC Comparative Sequencing Program"/>
            <person name="Wegmann U."/>
            <person name="Louis P."/>
            <person name="Goesmann A."/>
            <person name="Henrissat B."/>
            <person name="Duncan S.H."/>
            <person name="Flint H.J."/>
        </authorList>
    </citation>
    <scope>NUCLEOTIDE SEQUENCE</scope>
    <source>
        <strain evidence="2">CGMCC 1.8884</strain>
    </source>
</reference>
<dbReference type="Proteomes" id="UP000630135">
    <property type="component" value="Unassembled WGS sequence"/>
</dbReference>
<evidence type="ECO:0000313" key="2">
    <source>
        <dbReference type="EMBL" id="GGP28708.1"/>
    </source>
</evidence>
<dbReference type="EMBL" id="BMMA01000004">
    <property type="protein sequence ID" value="GGI75324.1"/>
    <property type="molecule type" value="Genomic_DNA"/>
</dbReference>
<evidence type="ECO:0000313" key="3">
    <source>
        <dbReference type="Proteomes" id="UP000630135"/>
    </source>
</evidence>
<accession>A0AAV4K148</accession>
<organism evidence="1 4">
    <name type="scientific">Deinococcus wulumuqiensis</name>
    <dbReference type="NCBI Taxonomy" id="980427"/>
    <lineage>
        <taxon>Bacteria</taxon>
        <taxon>Thermotogati</taxon>
        <taxon>Deinococcota</taxon>
        <taxon>Deinococci</taxon>
        <taxon>Deinococcales</taxon>
        <taxon>Deinococcaceae</taxon>
        <taxon>Deinococcus</taxon>
    </lineage>
</organism>
<evidence type="ECO:0000313" key="4">
    <source>
        <dbReference type="Proteomes" id="UP000652720"/>
    </source>
</evidence>
<proteinExistence type="predicted"/>
<keyword evidence="3" id="KW-1185">Reference proteome</keyword>
<gene>
    <name evidence="2" type="ORF">GCM10008021_03590</name>
    <name evidence="1" type="ORF">GCM10010914_06920</name>
</gene>
<dbReference type="RefSeq" id="WP_161629236.1">
    <property type="nucleotide sequence ID" value="NZ_BMLZ01000003.1"/>
</dbReference>
<dbReference type="Proteomes" id="UP000652720">
    <property type="component" value="Unassembled WGS sequence"/>
</dbReference>
<reference evidence="3" key="3">
    <citation type="journal article" date="2019" name="Int. J. Syst. Evol. Microbiol.">
        <title>The Global Catalogue of Microorganisms (GCM) 10K type strain sequencing project: providing services to taxonomists for standard genome sequencing and annotation.</title>
        <authorList>
            <consortium name="The Broad Institute Genomics Platform"/>
            <consortium name="The Broad Institute Genome Sequencing Center for Infectious Disease"/>
            <person name="Wu L."/>
            <person name="Ma J."/>
        </authorList>
    </citation>
    <scope>NUCLEOTIDE SEQUENCE [LARGE SCALE GENOMIC DNA]</scope>
    <source>
        <strain evidence="3">CGMCC 1.8884</strain>
    </source>
</reference>
<sequence length="66" mass="7263">MSNSRIRDLVMRTPLSEAQAEWLLEQMPNASDKTLQQVVALACSGHPITRIIALVRSGRGPRAPHS</sequence>
<reference evidence="1" key="2">
    <citation type="journal article" date="2014" name="Int. J. Syst. Evol. Microbiol.">
        <title>Complete genome sequence of Corynebacterium casei LMG S-19264T (=DSM 44701T), isolated from a smear-ripened cheese.</title>
        <authorList>
            <consortium name="US DOE Joint Genome Institute (JGI-PGF)"/>
            <person name="Walter F."/>
            <person name="Albersmeier A."/>
            <person name="Kalinowski J."/>
            <person name="Ruckert C."/>
        </authorList>
    </citation>
    <scope>NUCLEOTIDE SEQUENCE</scope>
    <source>
        <strain evidence="1">CGMCC 1.8885</strain>
    </source>
</reference>
<name>A0AAV4K148_9DEIO</name>
<evidence type="ECO:0000313" key="1">
    <source>
        <dbReference type="EMBL" id="GGI75324.1"/>
    </source>
</evidence>
<dbReference type="EMBL" id="BMLZ01000003">
    <property type="protein sequence ID" value="GGP28708.1"/>
    <property type="molecule type" value="Genomic_DNA"/>
</dbReference>
<reference evidence="1" key="4">
    <citation type="submission" date="2023-08" db="EMBL/GenBank/DDBJ databases">
        <authorList>
            <person name="Sun Q."/>
            <person name="Zhou Y."/>
        </authorList>
    </citation>
    <scope>NUCLEOTIDE SEQUENCE</scope>
    <source>
        <strain evidence="2">CGMCC 1.8884</strain>
        <strain evidence="1">CGMCC 1.8885</strain>
    </source>
</reference>
<protein>
    <submittedName>
        <fullName evidence="1">Uncharacterized protein</fullName>
    </submittedName>
</protein>
<dbReference type="AlphaFoldDB" id="A0AAV4K148"/>